<dbReference type="RefSeq" id="WP_163736601.1">
    <property type="nucleotide sequence ID" value="NZ_JAAGOA010000006.1"/>
</dbReference>
<name>A0A6L9S9G8_9ACTN</name>
<dbReference type="AlphaFoldDB" id="A0A6L9S9G8"/>
<evidence type="ECO:0000313" key="2">
    <source>
        <dbReference type="EMBL" id="NEE00600.1"/>
    </source>
</evidence>
<organism evidence="2 3">
    <name type="scientific">Phytoactinopolyspora halotolerans</name>
    <dbReference type="NCBI Taxonomy" id="1981512"/>
    <lineage>
        <taxon>Bacteria</taxon>
        <taxon>Bacillati</taxon>
        <taxon>Actinomycetota</taxon>
        <taxon>Actinomycetes</taxon>
        <taxon>Jiangellales</taxon>
        <taxon>Jiangellaceae</taxon>
        <taxon>Phytoactinopolyspora</taxon>
    </lineage>
</organism>
<evidence type="ECO:0000256" key="1">
    <source>
        <dbReference type="SAM" id="Phobius"/>
    </source>
</evidence>
<comment type="caution">
    <text evidence="2">The sequence shown here is derived from an EMBL/GenBank/DDBJ whole genome shotgun (WGS) entry which is preliminary data.</text>
</comment>
<protein>
    <submittedName>
        <fullName evidence="2">Uncharacterized protein</fullName>
    </submittedName>
</protein>
<keyword evidence="3" id="KW-1185">Reference proteome</keyword>
<reference evidence="2 3" key="1">
    <citation type="submission" date="2020-02" db="EMBL/GenBank/DDBJ databases">
        <authorList>
            <person name="Li X.-J."/>
            <person name="Han X.-M."/>
        </authorList>
    </citation>
    <scope>NUCLEOTIDE SEQUENCE [LARGE SCALE GENOMIC DNA]</scope>
    <source>
        <strain evidence="2 3">CCTCC AB 2017055</strain>
    </source>
</reference>
<proteinExistence type="predicted"/>
<dbReference type="EMBL" id="JAAGOA010000006">
    <property type="protein sequence ID" value="NEE00600.1"/>
    <property type="molecule type" value="Genomic_DNA"/>
</dbReference>
<feature type="transmembrane region" description="Helical" evidence="1">
    <location>
        <begin position="12"/>
        <end position="37"/>
    </location>
</feature>
<keyword evidence="1" id="KW-0812">Transmembrane</keyword>
<gene>
    <name evidence="2" type="ORF">G1H10_10515</name>
</gene>
<dbReference type="Proteomes" id="UP000475214">
    <property type="component" value="Unassembled WGS sequence"/>
</dbReference>
<accession>A0A6L9S9G8</accession>
<keyword evidence="1" id="KW-1133">Transmembrane helix</keyword>
<evidence type="ECO:0000313" key="3">
    <source>
        <dbReference type="Proteomes" id="UP000475214"/>
    </source>
</evidence>
<sequence>MMLRRQLIADLSTGALAVAGAVSFGLSVWLLVLFLAVASTMTATFVLHDHPDG</sequence>
<keyword evidence="1" id="KW-0472">Membrane</keyword>